<keyword evidence="2" id="KW-1185">Reference proteome</keyword>
<reference evidence="1 2" key="1">
    <citation type="journal article" date="2022" name="Nat. Ecol. Evol.">
        <title>A masculinizing supergene underlies an exaggerated male reproductive morph in a spider.</title>
        <authorList>
            <person name="Hendrickx F."/>
            <person name="De Corte Z."/>
            <person name="Sonet G."/>
            <person name="Van Belleghem S.M."/>
            <person name="Kostlbacher S."/>
            <person name="Vangestel C."/>
        </authorList>
    </citation>
    <scope>NUCLEOTIDE SEQUENCE [LARGE SCALE GENOMIC DNA]</scope>
    <source>
        <strain evidence="1">W744_W776</strain>
    </source>
</reference>
<dbReference type="Proteomes" id="UP000827092">
    <property type="component" value="Unassembled WGS sequence"/>
</dbReference>
<evidence type="ECO:0000313" key="2">
    <source>
        <dbReference type="Proteomes" id="UP000827092"/>
    </source>
</evidence>
<name>A0AAV6TLI3_9ARAC</name>
<sequence>MELKVDDEFFKRMKSRKPEGLESVALQDSVIPSRSVARVPVVAPSDFNQIEVILEGNRFLKMEKEIFLASSLITLQGIRGEAWITKSRKDPIIIPGECL</sequence>
<comment type="caution">
    <text evidence="1">The sequence shown here is derived from an EMBL/GenBank/DDBJ whole genome shotgun (WGS) entry which is preliminary data.</text>
</comment>
<protein>
    <submittedName>
        <fullName evidence="1">Uncharacterized protein</fullName>
    </submittedName>
</protein>
<evidence type="ECO:0000313" key="1">
    <source>
        <dbReference type="EMBL" id="KAG8172629.1"/>
    </source>
</evidence>
<gene>
    <name evidence="1" type="ORF">JTE90_021270</name>
</gene>
<accession>A0AAV6TLI3</accession>
<organism evidence="1 2">
    <name type="scientific">Oedothorax gibbosus</name>
    <dbReference type="NCBI Taxonomy" id="931172"/>
    <lineage>
        <taxon>Eukaryota</taxon>
        <taxon>Metazoa</taxon>
        <taxon>Ecdysozoa</taxon>
        <taxon>Arthropoda</taxon>
        <taxon>Chelicerata</taxon>
        <taxon>Arachnida</taxon>
        <taxon>Araneae</taxon>
        <taxon>Araneomorphae</taxon>
        <taxon>Entelegynae</taxon>
        <taxon>Araneoidea</taxon>
        <taxon>Linyphiidae</taxon>
        <taxon>Erigoninae</taxon>
        <taxon>Oedothorax</taxon>
    </lineage>
</organism>
<dbReference type="EMBL" id="JAFNEN010002519">
    <property type="protein sequence ID" value="KAG8172629.1"/>
    <property type="molecule type" value="Genomic_DNA"/>
</dbReference>
<proteinExistence type="predicted"/>
<dbReference type="AlphaFoldDB" id="A0AAV6TLI3"/>